<dbReference type="InterPro" id="IPR021790">
    <property type="entry name" value="PTBP1-like_RRM2"/>
</dbReference>
<dbReference type="RefSeq" id="XP_008612463.1">
    <property type="nucleotide sequence ID" value="XM_008614241.1"/>
</dbReference>
<keyword evidence="1" id="KW-0677">Repeat</keyword>
<feature type="domain" description="RRM" evidence="5">
    <location>
        <begin position="302"/>
        <end position="375"/>
    </location>
</feature>
<dbReference type="PANTHER" id="PTHR15592">
    <property type="entry name" value="MATRIN 3/NUCLEAR PROTEIN 220-RELATED"/>
    <property type="match status" value="1"/>
</dbReference>
<evidence type="ECO:0000256" key="3">
    <source>
        <dbReference type="PROSITE-ProRule" id="PRU00176"/>
    </source>
</evidence>
<dbReference type="InParanoid" id="T0QHD0"/>
<keyword evidence="2 3" id="KW-0694">RNA-binding</keyword>
<gene>
    <name evidence="6" type="ORF">SDRG_08359</name>
</gene>
<dbReference type="VEuPathDB" id="FungiDB:SDRG_08359"/>
<dbReference type="STRING" id="1156394.T0QHD0"/>
<evidence type="ECO:0000256" key="2">
    <source>
        <dbReference type="ARBA" id="ARBA00022884"/>
    </source>
</evidence>
<feature type="region of interest" description="Disordered" evidence="4">
    <location>
        <begin position="98"/>
        <end position="124"/>
    </location>
</feature>
<dbReference type="SUPFAM" id="SSF54928">
    <property type="entry name" value="RNA-binding domain, RBD"/>
    <property type="match status" value="3"/>
</dbReference>
<dbReference type="CDD" id="cd12422">
    <property type="entry name" value="RRM2_PTBP1_hnRNPL_like"/>
    <property type="match status" value="1"/>
</dbReference>
<dbReference type="SMART" id="SM00360">
    <property type="entry name" value="RRM"/>
    <property type="match status" value="3"/>
</dbReference>
<organism evidence="6 7">
    <name type="scientific">Saprolegnia diclina (strain VS20)</name>
    <dbReference type="NCBI Taxonomy" id="1156394"/>
    <lineage>
        <taxon>Eukaryota</taxon>
        <taxon>Sar</taxon>
        <taxon>Stramenopiles</taxon>
        <taxon>Oomycota</taxon>
        <taxon>Saprolegniomycetes</taxon>
        <taxon>Saprolegniales</taxon>
        <taxon>Saprolegniaceae</taxon>
        <taxon>Saprolegnia</taxon>
    </lineage>
</organism>
<keyword evidence="7" id="KW-1185">Reference proteome</keyword>
<dbReference type="InterPro" id="IPR000504">
    <property type="entry name" value="RRM_dom"/>
</dbReference>
<name>T0QHD0_SAPDV</name>
<dbReference type="OrthoDB" id="296632at2759"/>
<dbReference type="AlphaFoldDB" id="T0QHD0"/>
<dbReference type="GO" id="GO:0003723">
    <property type="term" value="F:RNA binding"/>
    <property type="evidence" value="ECO:0007669"/>
    <property type="project" value="UniProtKB-UniRule"/>
</dbReference>
<dbReference type="Gene3D" id="3.30.70.330">
    <property type="match status" value="4"/>
</dbReference>
<proteinExistence type="predicted"/>
<dbReference type="eggNOG" id="KOG1190">
    <property type="taxonomic scope" value="Eukaryota"/>
</dbReference>
<dbReference type="OMA" id="NMIYPVT"/>
<evidence type="ECO:0000313" key="7">
    <source>
        <dbReference type="Proteomes" id="UP000030762"/>
    </source>
</evidence>
<dbReference type="Pfam" id="PF11835">
    <property type="entry name" value="RRM_8"/>
    <property type="match status" value="1"/>
</dbReference>
<feature type="domain" description="RRM" evidence="5">
    <location>
        <begin position="10"/>
        <end position="92"/>
    </location>
</feature>
<evidence type="ECO:0000256" key="4">
    <source>
        <dbReference type="SAM" id="MobiDB-lite"/>
    </source>
</evidence>
<reference evidence="6 7" key="1">
    <citation type="submission" date="2012-04" db="EMBL/GenBank/DDBJ databases">
        <title>The Genome Sequence of Saprolegnia declina VS20.</title>
        <authorList>
            <consortium name="The Broad Institute Genome Sequencing Platform"/>
            <person name="Russ C."/>
            <person name="Nusbaum C."/>
            <person name="Tyler B."/>
            <person name="van West P."/>
            <person name="Dieguez-Uribeondo J."/>
            <person name="de Bruijn I."/>
            <person name="Tripathy S."/>
            <person name="Jiang R."/>
            <person name="Young S.K."/>
            <person name="Zeng Q."/>
            <person name="Gargeya S."/>
            <person name="Fitzgerald M."/>
            <person name="Haas B."/>
            <person name="Abouelleil A."/>
            <person name="Alvarado L."/>
            <person name="Arachchi H.M."/>
            <person name="Berlin A."/>
            <person name="Chapman S.B."/>
            <person name="Goldberg J."/>
            <person name="Griggs A."/>
            <person name="Gujja S."/>
            <person name="Hansen M."/>
            <person name="Howarth C."/>
            <person name="Imamovic A."/>
            <person name="Larimer J."/>
            <person name="McCowen C."/>
            <person name="Montmayeur A."/>
            <person name="Murphy C."/>
            <person name="Neiman D."/>
            <person name="Pearson M."/>
            <person name="Priest M."/>
            <person name="Roberts A."/>
            <person name="Saif S."/>
            <person name="Shea T."/>
            <person name="Sisk P."/>
            <person name="Sykes S."/>
            <person name="Wortman J."/>
            <person name="Nusbaum C."/>
            <person name="Birren B."/>
        </authorList>
    </citation>
    <scope>NUCLEOTIDE SEQUENCE [LARGE SCALE GENOMIC DNA]</scope>
    <source>
        <strain evidence="6 7">VS20</strain>
    </source>
</reference>
<dbReference type="InterPro" id="IPR012677">
    <property type="entry name" value="Nucleotide-bd_a/b_plait_sf"/>
</dbReference>
<evidence type="ECO:0000259" key="5">
    <source>
        <dbReference type="PROSITE" id="PS50102"/>
    </source>
</evidence>
<dbReference type="PROSITE" id="PS50102">
    <property type="entry name" value="RRM"/>
    <property type="match status" value="2"/>
</dbReference>
<evidence type="ECO:0000313" key="6">
    <source>
        <dbReference type="EMBL" id="EQC34151.1"/>
    </source>
</evidence>
<evidence type="ECO:0000256" key="1">
    <source>
        <dbReference type="ARBA" id="ARBA00022737"/>
    </source>
</evidence>
<dbReference type="GeneID" id="19949086"/>
<dbReference type="Proteomes" id="UP000030762">
    <property type="component" value="Unassembled WGS sequence"/>
</dbReference>
<sequence>MPAAAAEPSRVLFVDHLGPQVRSAHVEQLISQFGVVERVILLKKKSGPHAKATQNALVQMESLQDATAAYDAIAAHPLRLYGLTIAVSYSKSQELNVARTRSRSRSSSSAAKPAAGSDAPSPAAEIARDPNEVVNRILLVTVQHPLYPITTDLIGKIFSIYGIVEKIVLFSKPVGLQCLVQFALAKDAESAKDTLDGEAIYPESCYMIISYSNLTDLVVKENSLKTRDYTNLTLPVPVMDTAINAPHAAVLHSFLPFTAATTAATTPTSHANKASRTRSTSHSDRSSVSADVANPADAIGSPVVLVCNLKRSLTCDHIFNLFSCYGNITRLKKLHAKPDHALIQYATETAAALAITHLRGVVLAGRAMDVRASKHLSISPSQPDQDENTHAKEFSSTYNRFTGKYANFTKHIYSPTRVLHVSNFGASLDMESLQAHLRTLGSLETAKCKTFTNAKGHPQVLLEFPSTDLAINLLSCAHNSSFDGRMLKIAFSRSTLN</sequence>
<dbReference type="InterPro" id="IPR035979">
    <property type="entry name" value="RBD_domain_sf"/>
</dbReference>
<dbReference type="Pfam" id="PF13893">
    <property type="entry name" value="RRM_5"/>
    <property type="match status" value="2"/>
</dbReference>
<accession>T0QHD0</accession>
<feature type="compositionally biased region" description="Low complexity" evidence="4">
    <location>
        <begin position="105"/>
        <end position="124"/>
    </location>
</feature>
<protein>
    <recommendedName>
        <fullName evidence="5">RRM domain-containing protein</fullName>
    </recommendedName>
</protein>
<feature type="region of interest" description="Disordered" evidence="4">
    <location>
        <begin position="266"/>
        <end position="289"/>
    </location>
</feature>
<dbReference type="EMBL" id="JH767156">
    <property type="protein sequence ID" value="EQC34151.1"/>
    <property type="molecule type" value="Genomic_DNA"/>
</dbReference>